<evidence type="ECO:0000256" key="1">
    <source>
        <dbReference type="ARBA" id="ARBA00001974"/>
    </source>
</evidence>
<evidence type="ECO:0000256" key="6">
    <source>
        <dbReference type="ARBA" id="ARBA00022827"/>
    </source>
</evidence>
<dbReference type="PANTHER" id="PTHR47878:SF1">
    <property type="entry name" value="FLAVODOXIN_FERREDOXIN--NADP REDUCTASE"/>
    <property type="match status" value="1"/>
</dbReference>
<evidence type="ECO:0000256" key="5">
    <source>
        <dbReference type="ARBA" id="ARBA00022741"/>
    </source>
</evidence>
<dbReference type="SUPFAM" id="SSF52343">
    <property type="entry name" value="Ferredoxin reductase-like, C-terminal NADP-linked domain"/>
    <property type="match status" value="1"/>
</dbReference>
<evidence type="ECO:0000259" key="11">
    <source>
        <dbReference type="PROSITE" id="PS51384"/>
    </source>
</evidence>
<dbReference type="EC" id="1.18.1.2" evidence="3"/>
<dbReference type="InterPro" id="IPR001433">
    <property type="entry name" value="OxRdtase_FAD/NAD-bd"/>
</dbReference>
<dbReference type="InterPro" id="IPR017938">
    <property type="entry name" value="Riboflavin_synthase-like_b-brl"/>
</dbReference>
<evidence type="ECO:0000256" key="7">
    <source>
        <dbReference type="ARBA" id="ARBA00022857"/>
    </source>
</evidence>
<comment type="similarity">
    <text evidence="2">Belongs to the ferredoxin--NADP reductase type 1 family.</text>
</comment>
<dbReference type="Proteomes" id="UP001202831">
    <property type="component" value="Unassembled WGS sequence"/>
</dbReference>
<organism evidence="12 13">
    <name type="scientific">Shewanella corallii</name>
    <dbReference type="NCBI Taxonomy" id="560080"/>
    <lineage>
        <taxon>Bacteria</taxon>
        <taxon>Pseudomonadati</taxon>
        <taxon>Pseudomonadota</taxon>
        <taxon>Gammaproteobacteria</taxon>
        <taxon>Alteromonadales</taxon>
        <taxon>Shewanellaceae</taxon>
        <taxon>Shewanella</taxon>
    </lineage>
</organism>
<keyword evidence="4" id="KW-0285">Flavoprotein</keyword>
<dbReference type="PROSITE" id="PS51384">
    <property type="entry name" value="FAD_FR"/>
    <property type="match status" value="1"/>
</dbReference>
<dbReference type="PRINTS" id="PR00371">
    <property type="entry name" value="FPNCR"/>
</dbReference>
<name>A0ABT0N617_9GAMM</name>
<evidence type="ECO:0000256" key="8">
    <source>
        <dbReference type="ARBA" id="ARBA00023002"/>
    </source>
</evidence>
<protein>
    <recommendedName>
        <fullName evidence="3">ferredoxin--NADP(+) reductase</fullName>
        <ecNumber evidence="3">1.18.1.2</ecNumber>
    </recommendedName>
</protein>
<dbReference type="InterPro" id="IPR017927">
    <property type="entry name" value="FAD-bd_FR_type"/>
</dbReference>
<dbReference type="Pfam" id="PF00970">
    <property type="entry name" value="FAD_binding_6"/>
    <property type="match status" value="1"/>
</dbReference>
<dbReference type="InterPro" id="IPR039261">
    <property type="entry name" value="FNR_nucleotide-bd"/>
</dbReference>
<feature type="domain" description="FAD-binding FR-type" evidence="11">
    <location>
        <begin position="1"/>
        <end position="99"/>
    </location>
</feature>
<dbReference type="InterPro" id="IPR008333">
    <property type="entry name" value="Cbr1-like_FAD-bd_dom"/>
</dbReference>
<dbReference type="Gene3D" id="3.40.50.80">
    <property type="entry name" value="Nucleotide-binding domain of ferredoxin-NADP reductase (FNR) module"/>
    <property type="match status" value="1"/>
</dbReference>
<evidence type="ECO:0000256" key="2">
    <source>
        <dbReference type="ARBA" id="ARBA00008312"/>
    </source>
</evidence>
<keyword evidence="6" id="KW-0274">FAD</keyword>
<dbReference type="Gene3D" id="2.40.30.10">
    <property type="entry name" value="Translation factors"/>
    <property type="match status" value="1"/>
</dbReference>
<accession>A0ABT0N617</accession>
<dbReference type="CDD" id="cd06195">
    <property type="entry name" value="FNR1"/>
    <property type="match status" value="1"/>
</dbReference>
<evidence type="ECO:0000256" key="10">
    <source>
        <dbReference type="ARBA" id="ARBA00047776"/>
    </source>
</evidence>
<proteinExistence type="inferred from homology"/>
<comment type="cofactor">
    <cofactor evidence="9">
        <name>[2Fe-2S] cluster</name>
        <dbReference type="ChEBI" id="CHEBI:190135"/>
    </cofactor>
</comment>
<dbReference type="RefSeq" id="WP_249248345.1">
    <property type="nucleotide sequence ID" value="NZ_JAKIKT010000002.1"/>
</dbReference>
<evidence type="ECO:0000313" key="12">
    <source>
        <dbReference type="EMBL" id="MCL2913610.1"/>
    </source>
</evidence>
<keyword evidence="13" id="KW-1185">Reference proteome</keyword>
<dbReference type="Pfam" id="PF00175">
    <property type="entry name" value="NAD_binding_1"/>
    <property type="match status" value="1"/>
</dbReference>
<dbReference type="SUPFAM" id="SSF63380">
    <property type="entry name" value="Riboflavin synthase domain-like"/>
    <property type="match status" value="1"/>
</dbReference>
<comment type="caution">
    <text evidence="12">The sequence shown here is derived from an EMBL/GenBank/DDBJ whole genome shotgun (WGS) entry which is preliminary data.</text>
</comment>
<comment type="catalytic activity">
    <reaction evidence="10">
        <text>2 reduced [2Fe-2S]-[ferredoxin] + NADP(+) + H(+) = 2 oxidized [2Fe-2S]-[ferredoxin] + NADPH</text>
        <dbReference type="Rhea" id="RHEA:20125"/>
        <dbReference type="Rhea" id="RHEA-COMP:10000"/>
        <dbReference type="Rhea" id="RHEA-COMP:10001"/>
        <dbReference type="ChEBI" id="CHEBI:15378"/>
        <dbReference type="ChEBI" id="CHEBI:33737"/>
        <dbReference type="ChEBI" id="CHEBI:33738"/>
        <dbReference type="ChEBI" id="CHEBI:57783"/>
        <dbReference type="ChEBI" id="CHEBI:58349"/>
        <dbReference type="EC" id="1.18.1.2"/>
    </reaction>
</comment>
<dbReference type="PANTHER" id="PTHR47878">
    <property type="entry name" value="OXIDOREDUCTASE FAD/NAD(P)-BINDING DOMAIN PROTEIN"/>
    <property type="match status" value="1"/>
</dbReference>
<dbReference type="InterPro" id="IPR001709">
    <property type="entry name" value="Flavoprot_Pyr_Nucl_cyt_Rdtase"/>
</dbReference>
<sequence length="247" mass="27525">MWTSATVIERIDWNDKLFTLRLAADIEPFIAGQFIKLSQEREGKRVARAYSLVNAPDAEYLEVLAVRVEDGQLSPSLHDLNSGDQIEISTKAAGFMTLDELPADMGQHLWLLATGTAVGPFVSMLETEQPWQRFKRIVLVYGVRLQEDLAYWQRLQELAQLHNGQLELVACVTREQMPGALECRIPDGLADGSIEQQAGVTLSAQDSQVMICGNPGMVSGALELLQERGLAKNLRRAPGQITMEKYW</sequence>
<evidence type="ECO:0000256" key="3">
    <source>
        <dbReference type="ARBA" id="ARBA00013223"/>
    </source>
</evidence>
<evidence type="ECO:0000313" key="13">
    <source>
        <dbReference type="Proteomes" id="UP001202831"/>
    </source>
</evidence>
<keyword evidence="7" id="KW-0521">NADP</keyword>
<dbReference type="PRINTS" id="PR00410">
    <property type="entry name" value="PHEHYDRXLASE"/>
</dbReference>
<comment type="cofactor">
    <cofactor evidence="1">
        <name>FAD</name>
        <dbReference type="ChEBI" id="CHEBI:57692"/>
    </cofactor>
</comment>
<dbReference type="EMBL" id="JAKIKT010000002">
    <property type="protein sequence ID" value="MCL2913610.1"/>
    <property type="molecule type" value="Genomic_DNA"/>
</dbReference>
<keyword evidence="5" id="KW-0547">Nucleotide-binding</keyword>
<dbReference type="InterPro" id="IPR033892">
    <property type="entry name" value="FNR_bac"/>
</dbReference>
<reference evidence="12 13" key="1">
    <citation type="submission" date="2022-01" db="EMBL/GenBank/DDBJ databases">
        <title>Whole genome-based taxonomy of the Shewanellaceae.</title>
        <authorList>
            <person name="Martin-Rodriguez A.J."/>
        </authorList>
    </citation>
    <scope>NUCLEOTIDE SEQUENCE [LARGE SCALE GENOMIC DNA]</scope>
    <source>
        <strain evidence="12 13">DSM 21332</strain>
    </source>
</reference>
<evidence type="ECO:0000256" key="4">
    <source>
        <dbReference type="ARBA" id="ARBA00022630"/>
    </source>
</evidence>
<dbReference type="InterPro" id="IPR051930">
    <property type="entry name" value="FNR_type-1"/>
</dbReference>
<keyword evidence="8" id="KW-0560">Oxidoreductase</keyword>
<evidence type="ECO:0000256" key="9">
    <source>
        <dbReference type="ARBA" id="ARBA00034078"/>
    </source>
</evidence>
<gene>
    <name evidence="12" type="ORF">L2725_07380</name>
</gene>